<comment type="subcellular location">
    <subcellularLocation>
        <location evidence="1">Cell membrane</location>
        <topology evidence="1">Multi-pass membrane protein</topology>
    </subcellularLocation>
</comment>
<evidence type="ECO:0000256" key="2">
    <source>
        <dbReference type="ARBA" id="ARBA00022475"/>
    </source>
</evidence>
<evidence type="ECO:0000256" key="1">
    <source>
        <dbReference type="ARBA" id="ARBA00004651"/>
    </source>
</evidence>
<proteinExistence type="predicted"/>
<evidence type="ECO:0000313" key="12">
    <source>
        <dbReference type="Proteomes" id="UP000621500"/>
    </source>
</evidence>
<feature type="transmembrane region" description="Helical" evidence="9">
    <location>
        <begin position="111"/>
        <end position="133"/>
    </location>
</feature>
<dbReference type="Proteomes" id="UP000621500">
    <property type="component" value="Unassembled WGS sequence"/>
</dbReference>
<evidence type="ECO:0000256" key="8">
    <source>
        <dbReference type="SAM" id="MobiDB-lite"/>
    </source>
</evidence>
<name>A0ABQ4EXZ3_9ACTN</name>
<evidence type="ECO:0000256" key="5">
    <source>
        <dbReference type="ARBA" id="ARBA00022692"/>
    </source>
</evidence>
<evidence type="ECO:0000256" key="4">
    <source>
        <dbReference type="ARBA" id="ARBA00022679"/>
    </source>
</evidence>
<keyword evidence="3" id="KW-0328">Glycosyltransferase</keyword>
<evidence type="ECO:0000259" key="10">
    <source>
        <dbReference type="Pfam" id="PF13231"/>
    </source>
</evidence>
<comment type="caution">
    <text evidence="11">The sequence shown here is derived from an EMBL/GenBank/DDBJ whole genome shotgun (WGS) entry which is preliminary data.</text>
</comment>
<keyword evidence="6 9" id="KW-1133">Transmembrane helix</keyword>
<feature type="transmembrane region" description="Helical" evidence="9">
    <location>
        <begin position="332"/>
        <end position="350"/>
    </location>
</feature>
<feature type="transmembrane region" description="Helical" evidence="9">
    <location>
        <begin position="309"/>
        <end position="326"/>
    </location>
</feature>
<evidence type="ECO:0000313" key="11">
    <source>
        <dbReference type="EMBL" id="GIG99517.1"/>
    </source>
</evidence>
<dbReference type="InterPro" id="IPR050297">
    <property type="entry name" value="LipidA_mod_glycosyltrf_83"/>
</dbReference>
<dbReference type="RefSeq" id="WP_203860885.1">
    <property type="nucleotide sequence ID" value="NZ_BAAAZQ010000014.1"/>
</dbReference>
<gene>
    <name evidence="11" type="ORF">Pma05_60900</name>
</gene>
<feature type="domain" description="Glycosyltransferase RgtA/B/C/D-like" evidence="10">
    <location>
        <begin position="91"/>
        <end position="251"/>
    </location>
</feature>
<sequence>MTEHAVRTAASGAPPDVPGKAPDVPGKAPDVPGKTATADGGRVALAPIAWRPLGAVAGLFAALLLATNGGYGYHRDELYFLMLRPDWGYRDQPPLTPAIARLADALFGGSLWGLRVPATLSVLAALLLAALLARELGGGALAQTLAAFGLGSGSATLIFGHVLLTAGFDVVVWLGIILCAARALLRDQPRWWLAAGAVLGIGLYNKLLVVLLLVGLGAGLLAVGPRRVLAGRWLWAGVALALVVAAPNLVYQLTHDLPQADMAGAIAENKGAESRSGFVPFQFLLIGPPLAAVWLAGLVGLLRRRQWRPVRALAVAYLVVCVLVLVSGGQPYYPYGLLGALLAAGSVVVAEWLGRGRRRIRATVVGTAYLANVVASAVIALPLLPVGVLGDTPVPGINVTAADSVGWPRYVDQVVQAYDELPPADRAAAVVLTANYGEAGALTRLGADRLPAIYSGHNELGYYGPPPESATVLVGVGVGEPAELRQYFGACRLAGRLDNGVGVDNEEQGVPIVVCHDRRLTWAELWPRVRHFD</sequence>
<dbReference type="Pfam" id="PF13231">
    <property type="entry name" value="PMT_2"/>
    <property type="match status" value="1"/>
</dbReference>
<dbReference type="InterPro" id="IPR038731">
    <property type="entry name" value="RgtA/B/C-like"/>
</dbReference>
<feature type="transmembrane region" description="Helical" evidence="9">
    <location>
        <begin position="139"/>
        <end position="159"/>
    </location>
</feature>
<accession>A0ABQ4EXZ3</accession>
<organism evidence="11 12">
    <name type="scientific">Plantactinospora mayteni</name>
    <dbReference type="NCBI Taxonomy" id="566021"/>
    <lineage>
        <taxon>Bacteria</taxon>
        <taxon>Bacillati</taxon>
        <taxon>Actinomycetota</taxon>
        <taxon>Actinomycetes</taxon>
        <taxon>Micromonosporales</taxon>
        <taxon>Micromonosporaceae</taxon>
        <taxon>Plantactinospora</taxon>
    </lineage>
</organism>
<keyword evidence="4" id="KW-0808">Transferase</keyword>
<feature type="transmembrane region" description="Helical" evidence="9">
    <location>
        <begin position="281"/>
        <end position="302"/>
    </location>
</feature>
<evidence type="ECO:0000256" key="3">
    <source>
        <dbReference type="ARBA" id="ARBA00022676"/>
    </source>
</evidence>
<reference evidence="11 12" key="1">
    <citation type="submission" date="2021-01" db="EMBL/GenBank/DDBJ databases">
        <title>Whole genome shotgun sequence of Plantactinospora mayteni NBRC 109088.</title>
        <authorList>
            <person name="Komaki H."/>
            <person name="Tamura T."/>
        </authorList>
    </citation>
    <scope>NUCLEOTIDE SEQUENCE [LARGE SCALE GENOMIC DNA]</scope>
    <source>
        <strain evidence="11 12">NBRC 109088</strain>
    </source>
</reference>
<keyword evidence="12" id="KW-1185">Reference proteome</keyword>
<feature type="transmembrane region" description="Helical" evidence="9">
    <location>
        <begin position="191"/>
        <end position="221"/>
    </location>
</feature>
<evidence type="ECO:0000256" key="6">
    <source>
        <dbReference type="ARBA" id="ARBA00022989"/>
    </source>
</evidence>
<feature type="transmembrane region" description="Helical" evidence="9">
    <location>
        <begin position="362"/>
        <end position="384"/>
    </location>
</feature>
<dbReference type="PANTHER" id="PTHR33908:SF11">
    <property type="entry name" value="MEMBRANE PROTEIN"/>
    <property type="match status" value="1"/>
</dbReference>
<keyword evidence="2" id="KW-1003">Cell membrane</keyword>
<feature type="transmembrane region" description="Helical" evidence="9">
    <location>
        <begin position="53"/>
        <end position="74"/>
    </location>
</feature>
<keyword evidence="5 9" id="KW-0812">Transmembrane</keyword>
<dbReference type="PANTHER" id="PTHR33908">
    <property type="entry name" value="MANNOSYLTRANSFERASE YKCB-RELATED"/>
    <property type="match status" value="1"/>
</dbReference>
<keyword evidence="7 9" id="KW-0472">Membrane</keyword>
<feature type="transmembrane region" description="Helical" evidence="9">
    <location>
        <begin position="233"/>
        <end position="251"/>
    </location>
</feature>
<evidence type="ECO:0000256" key="9">
    <source>
        <dbReference type="SAM" id="Phobius"/>
    </source>
</evidence>
<dbReference type="EMBL" id="BONX01000045">
    <property type="protein sequence ID" value="GIG99517.1"/>
    <property type="molecule type" value="Genomic_DNA"/>
</dbReference>
<feature type="region of interest" description="Disordered" evidence="8">
    <location>
        <begin position="1"/>
        <end position="36"/>
    </location>
</feature>
<evidence type="ECO:0000256" key="7">
    <source>
        <dbReference type="ARBA" id="ARBA00023136"/>
    </source>
</evidence>
<protein>
    <recommendedName>
        <fullName evidence="10">Glycosyltransferase RgtA/B/C/D-like domain-containing protein</fullName>
    </recommendedName>
</protein>